<protein>
    <submittedName>
        <fullName evidence="9">Nudix hydrolase domain-containing protein</fullName>
    </submittedName>
</protein>
<accession>A0AAD8HQN2</accession>
<evidence type="ECO:0000259" key="8">
    <source>
        <dbReference type="PROSITE" id="PS51462"/>
    </source>
</evidence>
<proteinExistence type="inferred from homology"/>
<evidence type="ECO:0000256" key="1">
    <source>
        <dbReference type="ARBA" id="ARBA00001936"/>
    </source>
</evidence>
<sequence length="165" mass="19006">MVVALEARNGRHLQRYYKGSRQVVGCIPYRVVENGKDFEVLMISSQRKGKGMLFPKGGWEKDESIEDAALRETEEEAGVKGIIGKQLGKWIFKSNGNDVFHEGYMFPLCVEEQLDSWPEKDIRSREWMSASDAKKVCQQWWMKEALDLLVDCFTSPQKQEVEVVL</sequence>
<dbReference type="InterPro" id="IPR020084">
    <property type="entry name" value="NUDIX_hydrolase_CS"/>
</dbReference>
<keyword evidence="5 9" id="KW-0378">Hydrolase</keyword>
<dbReference type="SUPFAM" id="SSF55811">
    <property type="entry name" value="Nudix"/>
    <property type="match status" value="1"/>
</dbReference>
<evidence type="ECO:0000256" key="7">
    <source>
        <dbReference type="ARBA" id="ARBA00023211"/>
    </source>
</evidence>
<evidence type="ECO:0000256" key="3">
    <source>
        <dbReference type="ARBA" id="ARBA00005582"/>
    </source>
</evidence>
<feature type="domain" description="Nudix hydrolase" evidence="8">
    <location>
        <begin position="19"/>
        <end position="150"/>
    </location>
</feature>
<dbReference type="InterPro" id="IPR047198">
    <property type="entry name" value="DDP-like_NUDIX"/>
</dbReference>
<reference evidence="9" key="1">
    <citation type="submission" date="2023-02" db="EMBL/GenBank/DDBJ databases">
        <title>Genome of toxic invasive species Heracleum sosnowskyi carries increased number of genes despite the absence of recent whole-genome duplications.</title>
        <authorList>
            <person name="Schelkunov M."/>
            <person name="Shtratnikova V."/>
            <person name="Makarenko M."/>
            <person name="Klepikova A."/>
            <person name="Omelchenko D."/>
            <person name="Novikova G."/>
            <person name="Obukhova E."/>
            <person name="Bogdanov V."/>
            <person name="Penin A."/>
            <person name="Logacheva M."/>
        </authorList>
    </citation>
    <scope>NUCLEOTIDE SEQUENCE</scope>
    <source>
        <strain evidence="9">Hsosn_3</strain>
        <tissue evidence="9">Leaf</tissue>
    </source>
</reference>
<dbReference type="AlphaFoldDB" id="A0AAD8HQN2"/>
<dbReference type="Proteomes" id="UP001237642">
    <property type="component" value="Unassembled WGS sequence"/>
</dbReference>
<keyword evidence="4" id="KW-0479">Metal-binding</keyword>
<keyword evidence="6" id="KW-0460">Magnesium</keyword>
<keyword evidence="7" id="KW-0464">Manganese</keyword>
<dbReference type="EMBL" id="JAUIZM010000008">
    <property type="protein sequence ID" value="KAK1370799.1"/>
    <property type="molecule type" value="Genomic_DNA"/>
</dbReference>
<dbReference type="PROSITE" id="PS51462">
    <property type="entry name" value="NUDIX"/>
    <property type="match status" value="1"/>
</dbReference>
<dbReference type="GO" id="GO:0005737">
    <property type="term" value="C:cytoplasm"/>
    <property type="evidence" value="ECO:0007669"/>
    <property type="project" value="TreeGrafter"/>
</dbReference>
<evidence type="ECO:0000256" key="6">
    <source>
        <dbReference type="ARBA" id="ARBA00022842"/>
    </source>
</evidence>
<dbReference type="FunFam" id="3.90.79.10:FF:000022">
    <property type="entry name" value="Nudix hydrolase 17, mitochondrial"/>
    <property type="match status" value="1"/>
</dbReference>
<gene>
    <name evidence="9" type="ORF">POM88_036891</name>
</gene>
<evidence type="ECO:0000256" key="5">
    <source>
        <dbReference type="ARBA" id="ARBA00022801"/>
    </source>
</evidence>
<evidence type="ECO:0000313" key="9">
    <source>
        <dbReference type="EMBL" id="KAK1370799.1"/>
    </source>
</evidence>
<name>A0AAD8HQN2_9APIA</name>
<dbReference type="PROSITE" id="PS00893">
    <property type="entry name" value="NUDIX_BOX"/>
    <property type="match status" value="1"/>
</dbReference>
<dbReference type="CDD" id="cd04666">
    <property type="entry name" value="NUDIX_DIPP2_like_Nudt4"/>
    <property type="match status" value="1"/>
</dbReference>
<comment type="cofactor">
    <cofactor evidence="2">
        <name>Mg(2+)</name>
        <dbReference type="ChEBI" id="CHEBI:18420"/>
    </cofactor>
</comment>
<evidence type="ECO:0000256" key="4">
    <source>
        <dbReference type="ARBA" id="ARBA00022723"/>
    </source>
</evidence>
<dbReference type="GO" id="GO:0016462">
    <property type="term" value="F:pyrophosphatase activity"/>
    <property type="evidence" value="ECO:0007669"/>
    <property type="project" value="InterPro"/>
</dbReference>
<evidence type="ECO:0000313" key="10">
    <source>
        <dbReference type="Proteomes" id="UP001237642"/>
    </source>
</evidence>
<comment type="caution">
    <text evidence="9">The sequence shown here is derived from an EMBL/GenBank/DDBJ whole genome shotgun (WGS) entry which is preliminary data.</text>
</comment>
<dbReference type="InterPro" id="IPR015797">
    <property type="entry name" value="NUDIX_hydrolase-like_dom_sf"/>
</dbReference>
<dbReference type="GO" id="GO:0005634">
    <property type="term" value="C:nucleus"/>
    <property type="evidence" value="ECO:0007669"/>
    <property type="project" value="TreeGrafter"/>
</dbReference>
<comment type="similarity">
    <text evidence="3">Belongs to the Nudix hydrolase family.</text>
</comment>
<dbReference type="PANTHER" id="PTHR12629:SF42">
    <property type="entry name" value="OS02G0734300 PROTEIN"/>
    <property type="match status" value="1"/>
</dbReference>
<reference evidence="9" key="2">
    <citation type="submission" date="2023-05" db="EMBL/GenBank/DDBJ databases">
        <authorList>
            <person name="Schelkunov M.I."/>
        </authorList>
    </citation>
    <scope>NUCLEOTIDE SEQUENCE</scope>
    <source>
        <strain evidence="9">Hsosn_3</strain>
        <tissue evidence="9">Leaf</tissue>
    </source>
</reference>
<keyword evidence="10" id="KW-1185">Reference proteome</keyword>
<dbReference type="Gene3D" id="3.90.79.10">
    <property type="entry name" value="Nucleoside Triphosphate Pyrophosphohydrolase"/>
    <property type="match status" value="1"/>
</dbReference>
<evidence type="ECO:0000256" key="2">
    <source>
        <dbReference type="ARBA" id="ARBA00001946"/>
    </source>
</evidence>
<dbReference type="PANTHER" id="PTHR12629">
    <property type="entry name" value="DIPHOSPHOINOSITOL POLYPHOSPHATE PHOSPHOHYDROLASE"/>
    <property type="match status" value="1"/>
</dbReference>
<dbReference type="Pfam" id="PF00293">
    <property type="entry name" value="NUDIX"/>
    <property type="match status" value="1"/>
</dbReference>
<dbReference type="GO" id="GO:0046872">
    <property type="term" value="F:metal ion binding"/>
    <property type="evidence" value="ECO:0007669"/>
    <property type="project" value="UniProtKB-KW"/>
</dbReference>
<dbReference type="InterPro" id="IPR000086">
    <property type="entry name" value="NUDIX_hydrolase_dom"/>
</dbReference>
<organism evidence="9 10">
    <name type="scientific">Heracleum sosnowskyi</name>
    <dbReference type="NCBI Taxonomy" id="360622"/>
    <lineage>
        <taxon>Eukaryota</taxon>
        <taxon>Viridiplantae</taxon>
        <taxon>Streptophyta</taxon>
        <taxon>Embryophyta</taxon>
        <taxon>Tracheophyta</taxon>
        <taxon>Spermatophyta</taxon>
        <taxon>Magnoliopsida</taxon>
        <taxon>eudicotyledons</taxon>
        <taxon>Gunneridae</taxon>
        <taxon>Pentapetalae</taxon>
        <taxon>asterids</taxon>
        <taxon>campanulids</taxon>
        <taxon>Apiales</taxon>
        <taxon>Apiaceae</taxon>
        <taxon>Apioideae</taxon>
        <taxon>apioid superclade</taxon>
        <taxon>Tordylieae</taxon>
        <taxon>Tordyliinae</taxon>
        <taxon>Heracleum</taxon>
    </lineage>
</organism>
<comment type="cofactor">
    <cofactor evidence="1">
        <name>Mn(2+)</name>
        <dbReference type="ChEBI" id="CHEBI:29035"/>
    </cofactor>
</comment>